<organism evidence="2 3">
    <name type="scientific">Enterococcus xiangfangensis</name>
    <dbReference type="NCBI Taxonomy" id="1296537"/>
    <lineage>
        <taxon>Bacteria</taxon>
        <taxon>Bacillati</taxon>
        <taxon>Bacillota</taxon>
        <taxon>Bacilli</taxon>
        <taxon>Lactobacillales</taxon>
        <taxon>Enterococcaceae</taxon>
        <taxon>Enterococcus</taxon>
    </lineage>
</organism>
<gene>
    <name evidence="2" type="ORF">P7H27_10590</name>
</gene>
<feature type="domain" description="CAP-associated" evidence="1">
    <location>
        <begin position="63"/>
        <end position="199"/>
    </location>
</feature>
<protein>
    <submittedName>
        <fullName evidence="2">CAP-associated domain-containing protein</fullName>
    </submittedName>
</protein>
<evidence type="ECO:0000259" key="1">
    <source>
        <dbReference type="Pfam" id="PF14504"/>
    </source>
</evidence>
<evidence type="ECO:0000313" key="3">
    <source>
        <dbReference type="Proteomes" id="UP001181046"/>
    </source>
</evidence>
<evidence type="ECO:0000313" key="2">
    <source>
        <dbReference type="EMBL" id="MDT2760210.1"/>
    </source>
</evidence>
<dbReference type="InterPro" id="IPR029410">
    <property type="entry name" value="CAP_assoc"/>
</dbReference>
<name>A0ABU3FCJ7_9ENTE</name>
<dbReference type="InterPro" id="IPR035940">
    <property type="entry name" value="CAP_sf"/>
</dbReference>
<proteinExistence type="predicted"/>
<comment type="caution">
    <text evidence="2">The sequence shown here is derived from an EMBL/GenBank/DDBJ whole genome shotgun (WGS) entry which is preliminary data.</text>
</comment>
<dbReference type="EMBL" id="JARQAJ010000006">
    <property type="protein sequence ID" value="MDT2760210.1"/>
    <property type="molecule type" value="Genomic_DNA"/>
</dbReference>
<dbReference type="Pfam" id="PF14504">
    <property type="entry name" value="CAP_assoc_N"/>
    <property type="match status" value="1"/>
</dbReference>
<dbReference type="Gene3D" id="3.40.33.10">
    <property type="entry name" value="CAP"/>
    <property type="match status" value="1"/>
</dbReference>
<accession>A0ABU3FCJ7</accession>
<reference evidence="2" key="1">
    <citation type="submission" date="2023-03" db="EMBL/GenBank/DDBJ databases">
        <authorList>
            <person name="Shen W."/>
            <person name="Cai J."/>
        </authorList>
    </citation>
    <scope>NUCLEOTIDE SEQUENCE</scope>
    <source>
        <strain evidence="2">P66-3</strain>
    </source>
</reference>
<dbReference type="RefSeq" id="WP_311830259.1">
    <property type="nucleotide sequence ID" value="NZ_JARQAJ010000006.1"/>
</dbReference>
<dbReference type="Proteomes" id="UP001181046">
    <property type="component" value="Unassembled WGS sequence"/>
</dbReference>
<sequence length="368" mass="42280">MKRVIGFLSIFFVVLMGYYIQPVLFPPTPKKVSVEQTNQTVHHKALKHQTIKTEGFAKYVSQPIETFEQQFGQPTKTENSGFFFETCNYAFAQGTLEVNVEAGKVSVIKVMAKKAKIEPFKFGMTSSQFSNQINLSANFALNYDEEPVAIELSENDMRFRPLVAFDNQTFAMFFFNGESEKMVGAVYLDLENLLRLMPYQINSGNPLANRVQESNLDWDMLNQQKQARMIEAINRYRSLYKLPNFTTNETTTNDSKKLLKSFLTAPKKVLSNERLEEWQTDQEAHLSNLSFELSIAEFKDLAKQEKINYQAGFFYSPTIDPLFNLFNWISQDHLNQIIDAPESELGVAIDQENVLVLLQEPEKTKDSE</sequence>
<keyword evidence="3" id="KW-1185">Reference proteome</keyword>